<dbReference type="PANTHER" id="PTHR47521">
    <property type="entry name" value="SERPENTINE RECEPTOR, CLASS E (EPSILON)-RELATED"/>
    <property type="match status" value="1"/>
</dbReference>
<organism evidence="1 2">
    <name type="scientific">Pristionchus pacificus</name>
    <name type="common">Parasitic nematode worm</name>
    <dbReference type="NCBI Taxonomy" id="54126"/>
    <lineage>
        <taxon>Eukaryota</taxon>
        <taxon>Metazoa</taxon>
        <taxon>Ecdysozoa</taxon>
        <taxon>Nematoda</taxon>
        <taxon>Chromadorea</taxon>
        <taxon>Rhabditida</taxon>
        <taxon>Rhabditina</taxon>
        <taxon>Diplogasteromorpha</taxon>
        <taxon>Diplogasteroidea</taxon>
        <taxon>Neodiplogasteridae</taxon>
        <taxon>Pristionchus</taxon>
    </lineage>
</organism>
<sequence length="136" mass="15617">LFLSIYFYNRWILRKMTISNVEYSLAKTFQIRENCSIMECLMFAGVSAGLVTAIGFGFFCYYKWAPEEWLLSRHLAIALFDIFIILPFLYGTCGKHGFRIPEAPPIYKKSALKSAHYIQPGSVATTRSYFNQLDAS</sequence>
<reference evidence="1" key="2">
    <citation type="submission" date="2022-06" db="UniProtKB">
        <authorList>
            <consortium name="EnsemblMetazoa"/>
        </authorList>
    </citation>
    <scope>IDENTIFICATION</scope>
    <source>
        <strain evidence="1">PS312</strain>
    </source>
</reference>
<dbReference type="Proteomes" id="UP000005239">
    <property type="component" value="Unassembled WGS sequence"/>
</dbReference>
<accession>A0A8R1YUC1</accession>
<gene>
    <name evidence="1" type="primary">WBGene00276604</name>
</gene>
<keyword evidence="2" id="KW-1185">Reference proteome</keyword>
<accession>A0A2A6B575</accession>
<name>A0A2A6B575_PRIPA</name>
<evidence type="ECO:0000313" key="1">
    <source>
        <dbReference type="EnsemblMetazoa" id="PPA38235.1"/>
    </source>
</evidence>
<evidence type="ECO:0000313" key="2">
    <source>
        <dbReference type="Proteomes" id="UP000005239"/>
    </source>
</evidence>
<dbReference type="AlphaFoldDB" id="A0A2A6B575"/>
<protein>
    <submittedName>
        <fullName evidence="1">Uncharacterized protein</fullName>
    </submittedName>
</protein>
<dbReference type="EnsemblMetazoa" id="PPA38235.1">
    <property type="protein sequence ID" value="PPA38235.1"/>
    <property type="gene ID" value="WBGene00276604"/>
</dbReference>
<proteinExistence type="predicted"/>
<dbReference type="InterPro" id="IPR052860">
    <property type="entry name" value="NRL-GPCR1"/>
</dbReference>
<reference evidence="2" key="1">
    <citation type="journal article" date="2008" name="Nat. Genet.">
        <title>The Pristionchus pacificus genome provides a unique perspective on nematode lifestyle and parasitism.</title>
        <authorList>
            <person name="Dieterich C."/>
            <person name="Clifton S.W."/>
            <person name="Schuster L.N."/>
            <person name="Chinwalla A."/>
            <person name="Delehaunty K."/>
            <person name="Dinkelacker I."/>
            <person name="Fulton L."/>
            <person name="Fulton R."/>
            <person name="Godfrey J."/>
            <person name="Minx P."/>
            <person name="Mitreva M."/>
            <person name="Roeseler W."/>
            <person name="Tian H."/>
            <person name="Witte H."/>
            <person name="Yang S.P."/>
            <person name="Wilson R.K."/>
            <person name="Sommer R.J."/>
        </authorList>
    </citation>
    <scope>NUCLEOTIDE SEQUENCE [LARGE SCALE GENOMIC DNA]</scope>
    <source>
        <strain evidence="2">PS312</strain>
    </source>
</reference>
<dbReference type="PANTHER" id="PTHR47521:SF7">
    <property type="entry name" value="SERPENTINE RECEPTOR CLASS EPSILON-6"/>
    <property type="match status" value="1"/>
</dbReference>